<evidence type="ECO:0000313" key="2">
    <source>
        <dbReference type="Proteomes" id="UP000296049"/>
    </source>
</evidence>
<sequence length="379" mass="41359">MQNRVKGTPLIRSGAPALARAAFVCLAACSQLFVGLQKEGCRRKQSSGDGLISRKALILDKRHKPCGSCGPSTPPAAYFCTPSASPSISINAPHGQTPAPLLETRSLWPKQTRSFTPATAYSKTAQKELVNAWKKQGCYPNFIVTQWNVNKKVLRPSCLAGWSGESVLPGSQALGNQHAVAGREPAAGYQLRDLGLTENCRKQKIPPDTYHGVQFPLPQTPNMARSSSAYVIPRVRQRTPMALPTFLQKLLMQPLQTYGGHSQRIAEELLPCSHKHRLKGAACGHCSSSHKHWSQLAAEAFSPAARSSEQHFNATEYVINHNLQEDTLPKNLFGLSLFGAIPNARQKRADGAVGSMGYRGRRDHLCALLRPLGIDQQQC</sequence>
<dbReference type="Proteomes" id="UP000296049">
    <property type="component" value="Unassembled WGS sequence"/>
</dbReference>
<reference evidence="2" key="1">
    <citation type="journal article" date="2013" name="Nat. Genet.">
        <title>The duck genome and transcriptome provide insight into an avian influenza virus reservoir species.</title>
        <authorList>
            <person name="Huang Y."/>
            <person name="Li Y."/>
            <person name="Burt D.W."/>
            <person name="Chen H."/>
            <person name="Zhang Y."/>
            <person name="Qian W."/>
            <person name="Kim H."/>
            <person name="Gan S."/>
            <person name="Zhao Y."/>
            <person name="Li J."/>
            <person name="Yi K."/>
            <person name="Feng H."/>
            <person name="Zhu P."/>
            <person name="Li B."/>
            <person name="Liu Q."/>
            <person name="Fairley S."/>
            <person name="Magor K.E."/>
            <person name="Du Z."/>
            <person name="Hu X."/>
            <person name="Goodman L."/>
            <person name="Tafer H."/>
            <person name="Vignal A."/>
            <person name="Lee T."/>
            <person name="Kim K.W."/>
            <person name="Sheng Z."/>
            <person name="An Y."/>
            <person name="Searle S."/>
            <person name="Herrero J."/>
            <person name="Groenen M.A."/>
            <person name="Crooijmans R.P."/>
            <person name="Faraut T."/>
            <person name="Cai Q."/>
            <person name="Webster R.G."/>
            <person name="Aldridge J.R."/>
            <person name="Warren W.C."/>
            <person name="Bartschat S."/>
            <person name="Kehr S."/>
            <person name="Marz M."/>
            <person name="Stadler P.F."/>
            <person name="Smith J."/>
            <person name="Kraus R.H."/>
            <person name="Zhao Y."/>
            <person name="Ren L."/>
            <person name="Fei J."/>
            <person name="Morisson M."/>
            <person name="Kaiser P."/>
            <person name="Griffin D.K."/>
            <person name="Rao M."/>
            <person name="Pitel F."/>
            <person name="Wang J."/>
            <person name="Li N."/>
        </authorList>
    </citation>
    <scope>NUCLEOTIDE SEQUENCE [LARGE SCALE GENOMIC DNA]</scope>
</reference>
<proteinExistence type="predicted"/>
<dbReference type="AlphaFoldDB" id="R0LWY3"/>
<name>R0LWY3_ANAPL</name>
<organism evidence="1 2">
    <name type="scientific">Anas platyrhynchos</name>
    <name type="common">Mallard</name>
    <name type="synonym">Anas boschas</name>
    <dbReference type="NCBI Taxonomy" id="8839"/>
    <lineage>
        <taxon>Eukaryota</taxon>
        <taxon>Metazoa</taxon>
        <taxon>Chordata</taxon>
        <taxon>Craniata</taxon>
        <taxon>Vertebrata</taxon>
        <taxon>Euteleostomi</taxon>
        <taxon>Archelosauria</taxon>
        <taxon>Archosauria</taxon>
        <taxon>Dinosauria</taxon>
        <taxon>Saurischia</taxon>
        <taxon>Theropoda</taxon>
        <taxon>Coelurosauria</taxon>
        <taxon>Aves</taxon>
        <taxon>Neognathae</taxon>
        <taxon>Galloanserae</taxon>
        <taxon>Anseriformes</taxon>
        <taxon>Anatidae</taxon>
        <taxon>Anatinae</taxon>
        <taxon>Anas</taxon>
    </lineage>
</organism>
<evidence type="ECO:0000313" key="1">
    <source>
        <dbReference type="EMBL" id="EOB04988.1"/>
    </source>
</evidence>
<gene>
    <name evidence="1" type="ORF">Anapl_03348</name>
</gene>
<keyword evidence="2" id="KW-1185">Reference proteome</keyword>
<dbReference type="EMBL" id="KB742733">
    <property type="protein sequence ID" value="EOB04988.1"/>
    <property type="molecule type" value="Genomic_DNA"/>
</dbReference>
<accession>R0LWY3</accession>
<protein>
    <submittedName>
        <fullName evidence="1">Uncharacterized protein</fullName>
    </submittedName>
</protein>